<evidence type="ECO:0000313" key="14">
    <source>
        <dbReference type="EMBL" id="EAT13628.1"/>
    </source>
</evidence>
<keyword evidence="3 11" id="KW-0597">Phosphoprotein</keyword>
<sequence length="553" mass="61993">MVAGNELLFQDDESQHDAPKPSYKKPEQEYLVLVVDDDEYVHQLTKMVLRGFTFEGSPIRLASALSAKEAKYYIATHDNVAVALVDVVMETDNAGLDLVNFIREEHNNNEIRLLIRTGQPGAAPEESVFQDYDINDYLSKTDITAHKLRMALLNALRSYRDIRRAADLQKQIMLAEQESMTAAAANEAKSQFLAHMSHEIRTPLNGILGLTDILAQTQLNENQLEFIKTIRHSGEALLAIINDILDFSKIEAGKLELESIDFSLPTLCDDLEGLFISQVQDKGLQFDINLDPNIPEFLNGDPLRIKQVLLNLISNSLKFTHEGYVKLDIRQSQATPLVLEFKVSDSGIGISEEKQDQLFKPFTQVDSSTTRKYGGTGLGLQISQRLVQLMGGNIRLHSQVDKGSTFIFDLHLNAGIKPVSVDDDSAIRSNKPVENIRILVAEDNKTNQLVISTMLKRLGYQYDLCGDGQEALSQLDKQDYDLVLMDCQMPTMDGFIATQNIRKNPDLKNLPIIALTAGATEKEQKQCFDSGMNDFLSKPIKLNVLKDALERWH</sequence>
<proteinExistence type="predicted"/>
<dbReference type="InterPro" id="IPR005467">
    <property type="entry name" value="His_kinase_dom"/>
</dbReference>
<dbReference type="Proteomes" id="UP000004263">
    <property type="component" value="Unassembled WGS sequence"/>
</dbReference>
<dbReference type="CDD" id="cd16922">
    <property type="entry name" value="HATPase_EvgS-ArcB-TorS-like"/>
    <property type="match status" value="1"/>
</dbReference>
<dbReference type="GO" id="GO:0000155">
    <property type="term" value="F:phosphorelay sensor kinase activity"/>
    <property type="evidence" value="ECO:0007669"/>
    <property type="project" value="InterPro"/>
</dbReference>
<dbReference type="GO" id="GO:0005524">
    <property type="term" value="F:ATP binding"/>
    <property type="evidence" value="ECO:0007669"/>
    <property type="project" value="UniProtKB-KW"/>
</dbReference>
<evidence type="ECO:0000256" key="3">
    <source>
        <dbReference type="ARBA" id="ARBA00022553"/>
    </source>
</evidence>
<dbReference type="CDD" id="cd17546">
    <property type="entry name" value="REC_hyHK_CKI1_RcsC-like"/>
    <property type="match status" value="1"/>
</dbReference>
<accession>Q1N6G4</accession>
<dbReference type="PROSITE" id="PS50110">
    <property type="entry name" value="RESPONSE_REGULATORY"/>
    <property type="match status" value="2"/>
</dbReference>
<dbReference type="Gene3D" id="3.40.50.2300">
    <property type="match status" value="2"/>
</dbReference>
<dbReference type="EC" id="2.7.13.3" evidence="2"/>
<dbReference type="STRING" id="207949.RED65_09559"/>
<dbReference type="SUPFAM" id="SSF47384">
    <property type="entry name" value="Homodimeric domain of signal transducing histidine kinase"/>
    <property type="match status" value="1"/>
</dbReference>
<feature type="domain" description="Histidine kinase" evidence="12">
    <location>
        <begin position="195"/>
        <end position="414"/>
    </location>
</feature>
<dbReference type="RefSeq" id="WP_007017049.1">
    <property type="nucleotide sequence ID" value="NZ_CH724113.1"/>
</dbReference>
<keyword evidence="5" id="KW-0547">Nucleotide-binding</keyword>
<dbReference type="InterPro" id="IPR003661">
    <property type="entry name" value="HisK_dim/P_dom"/>
</dbReference>
<comment type="caution">
    <text evidence="14">The sequence shown here is derived from an EMBL/GenBank/DDBJ whole genome shotgun (WGS) entry which is preliminary data.</text>
</comment>
<protein>
    <recommendedName>
        <fullName evidence="10">Sensory/regulatory protein RpfC</fullName>
        <ecNumber evidence="2">2.7.13.3</ecNumber>
    </recommendedName>
</protein>
<dbReference type="InterPro" id="IPR004358">
    <property type="entry name" value="Sig_transdc_His_kin-like_C"/>
</dbReference>
<comment type="subunit">
    <text evidence="9">At low DSF concentrations, interacts with RpfF.</text>
</comment>
<dbReference type="SMART" id="SM00448">
    <property type="entry name" value="REC"/>
    <property type="match status" value="2"/>
</dbReference>
<dbReference type="Pfam" id="PF00512">
    <property type="entry name" value="HisKA"/>
    <property type="match status" value="1"/>
</dbReference>
<dbReference type="PANTHER" id="PTHR45339:SF1">
    <property type="entry name" value="HYBRID SIGNAL TRANSDUCTION HISTIDINE KINASE J"/>
    <property type="match status" value="1"/>
</dbReference>
<evidence type="ECO:0000256" key="10">
    <source>
        <dbReference type="ARBA" id="ARBA00068150"/>
    </source>
</evidence>
<dbReference type="PRINTS" id="PR00344">
    <property type="entry name" value="BCTRLSENSOR"/>
</dbReference>
<dbReference type="SUPFAM" id="SSF52172">
    <property type="entry name" value="CheY-like"/>
    <property type="match status" value="2"/>
</dbReference>
<dbReference type="Gene3D" id="1.10.287.130">
    <property type="match status" value="1"/>
</dbReference>
<dbReference type="FunFam" id="3.30.565.10:FF:000010">
    <property type="entry name" value="Sensor histidine kinase RcsC"/>
    <property type="match status" value="1"/>
</dbReference>
<keyword evidence="8" id="KW-0902">Two-component regulatory system</keyword>
<dbReference type="InterPro" id="IPR001789">
    <property type="entry name" value="Sig_transdc_resp-reg_receiver"/>
</dbReference>
<reference evidence="14 15" key="1">
    <citation type="submission" date="2006-03" db="EMBL/GenBank/DDBJ databases">
        <authorList>
            <person name="Pinhassi J."/>
            <person name="Pedros-Alio C."/>
            <person name="Ferriera S."/>
            <person name="Johnson J."/>
            <person name="Kravitz S."/>
            <person name="Halpern A."/>
            <person name="Remington K."/>
            <person name="Beeson K."/>
            <person name="Tran B."/>
            <person name="Rogers Y.-H."/>
            <person name="Friedman R."/>
            <person name="Venter J.C."/>
        </authorList>
    </citation>
    <scope>NUCLEOTIDE SEQUENCE [LARGE SCALE GENOMIC DNA]</scope>
    <source>
        <strain evidence="14 15">RED65</strain>
    </source>
</reference>
<evidence type="ECO:0000256" key="1">
    <source>
        <dbReference type="ARBA" id="ARBA00000085"/>
    </source>
</evidence>
<dbReference type="PROSITE" id="PS50109">
    <property type="entry name" value="HIS_KIN"/>
    <property type="match status" value="1"/>
</dbReference>
<keyword evidence="15" id="KW-1185">Reference proteome</keyword>
<keyword evidence="7" id="KW-0067">ATP-binding</keyword>
<dbReference type="Gene3D" id="3.30.565.10">
    <property type="entry name" value="Histidine kinase-like ATPase, C-terminal domain"/>
    <property type="match status" value="1"/>
</dbReference>
<evidence type="ECO:0000256" key="5">
    <source>
        <dbReference type="ARBA" id="ARBA00022741"/>
    </source>
</evidence>
<comment type="catalytic activity">
    <reaction evidence="1">
        <text>ATP + protein L-histidine = ADP + protein N-phospho-L-histidine.</text>
        <dbReference type="EC" id="2.7.13.3"/>
    </reaction>
</comment>
<organism evidence="14 15">
    <name type="scientific">Bermanella marisrubri</name>
    <dbReference type="NCBI Taxonomy" id="207949"/>
    <lineage>
        <taxon>Bacteria</taxon>
        <taxon>Pseudomonadati</taxon>
        <taxon>Pseudomonadota</taxon>
        <taxon>Gammaproteobacteria</taxon>
        <taxon>Oceanospirillales</taxon>
        <taxon>Oceanospirillaceae</taxon>
        <taxon>Bermanella</taxon>
    </lineage>
</organism>
<dbReference type="SUPFAM" id="SSF55874">
    <property type="entry name" value="ATPase domain of HSP90 chaperone/DNA topoisomerase II/histidine kinase"/>
    <property type="match status" value="1"/>
</dbReference>
<dbReference type="HOGENOM" id="CLU_000445_114_15_6"/>
<keyword evidence="4" id="KW-0808">Transferase</keyword>
<evidence type="ECO:0000256" key="9">
    <source>
        <dbReference type="ARBA" id="ARBA00064003"/>
    </source>
</evidence>
<feature type="domain" description="Response regulatory" evidence="13">
    <location>
        <begin position="31"/>
        <end position="155"/>
    </location>
</feature>
<dbReference type="EMBL" id="AAQH01000001">
    <property type="protein sequence ID" value="EAT13628.1"/>
    <property type="molecule type" value="Genomic_DNA"/>
</dbReference>
<evidence type="ECO:0000256" key="2">
    <source>
        <dbReference type="ARBA" id="ARBA00012438"/>
    </source>
</evidence>
<gene>
    <name evidence="14" type="ORF">RED65_09559</name>
</gene>
<dbReference type="InterPro" id="IPR003594">
    <property type="entry name" value="HATPase_dom"/>
</dbReference>
<dbReference type="PANTHER" id="PTHR45339">
    <property type="entry name" value="HYBRID SIGNAL TRANSDUCTION HISTIDINE KINASE J"/>
    <property type="match status" value="1"/>
</dbReference>
<evidence type="ECO:0000256" key="11">
    <source>
        <dbReference type="PROSITE-ProRule" id="PRU00169"/>
    </source>
</evidence>
<dbReference type="InterPro" id="IPR036097">
    <property type="entry name" value="HisK_dim/P_sf"/>
</dbReference>
<evidence type="ECO:0000256" key="7">
    <source>
        <dbReference type="ARBA" id="ARBA00022840"/>
    </source>
</evidence>
<keyword evidence="6 14" id="KW-0418">Kinase</keyword>
<dbReference type="SMART" id="SM00387">
    <property type="entry name" value="HATPase_c"/>
    <property type="match status" value="1"/>
</dbReference>
<evidence type="ECO:0000256" key="6">
    <source>
        <dbReference type="ARBA" id="ARBA00022777"/>
    </source>
</evidence>
<evidence type="ECO:0000259" key="13">
    <source>
        <dbReference type="PROSITE" id="PS50110"/>
    </source>
</evidence>
<feature type="modified residue" description="4-aspartylphosphate" evidence="11">
    <location>
        <position position="486"/>
    </location>
</feature>
<evidence type="ECO:0000259" key="12">
    <source>
        <dbReference type="PROSITE" id="PS50109"/>
    </source>
</evidence>
<dbReference type="SMART" id="SM00388">
    <property type="entry name" value="HisKA"/>
    <property type="match status" value="1"/>
</dbReference>
<evidence type="ECO:0000313" key="15">
    <source>
        <dbReference type="Proteomes" id="UP000004263"/>
    </source>
</evidence>
<dbReference type="AlphaFoldDB" id="Q1N6G4"/>
<dbReference type="OrthoDB" id="5555669at2"/>
<dbReference type="Pfam" id="PF02518">
    <property type="entry name" value="HATPase_c"/>
    <property type="match status" value="1"/>
</dbReference>
<name>Q1N6G4_9GAMM</name>
<evidence type="ECO:0000256" key="8">
    <source>
        <dbReference type="ARBA" id="ARBA00023012"/>
    </source>
</evidence>
<evidence type="ECO:0000256" key="4">
    <source>
        <dbReference type="ARBA" id="ARBA00022679"/>
    </source>
</evidence>
<feature type="domain" description="Response regulatory" evidence="13">
    <location>
        <begin position="437"/>
        <end position="553"/>
    </location>
</feature>
<dbReference type="CDD" id="cd00082">
    <property type="entry name" value="HisKA"/>
    <property type="match status" value="1"/>
</dbReference>
<dbReference type="InterPro" id="IPR011006">
    <property type="entry name" value="CheY-like_superfamily"/>
</dbReference>
<dbReference type="InterPro" id="IPR036890">
    <property type="entry name" value="HATPase_C_sf"/>
</dbReference>
<dbReference type="FunFam" id="1.10.287.130:FF:000002">
    <property type="entry name" value="Two-component osmosensing histidine kinase"/>
    <property type="match status" value="1"/>
</dbReference>
<feature type="modified residue" description="4-aspartylphosphate" evidence="11">
    <location>
        <position position="86"/>
    </location>
</feature>
<dbReference type="Pfam" id="PF00072">
    <property type="entry name" value="Response_reg"/>
    <property type="match status" value="1"/>
</dbReference>